<reference evidence="1" key="2">
    <citation type="submission" date="2021-04" db="EMBL/GenBank/DDBJ databases">
        <authorList>
            <person name="Gilroy R."/>
        </authorList>
    </citation>
    <scope>NUCLEOTIDE SEQUENCE</scope>
    <source>
        <strain evidence="1">ChiSxjej3B15-572</strain>
    </source>
</reference>
<gene>
    <name evidence="1" type="ORF">H9856_05100</name>
</gene>
<proteinExistence type="predicted"/>
<organism evidence="1 2">
    <name type="scientific">Candidatus Limosilactobacillus merdigallinarum</name>
    <dbReference type="NCBI Taxonomy" id="2838652"/>
    <lineage>
        <taxon>Bacteria</taxon>
        <taxon>Bacillati</taxon>
        <taxon>Bacillota</taxon>
        <taxon>Bacilli</taxon>
        <taxon>Lactobacillales</taxon>
        <taxon>Lactobacillaceae</taxon>
        <taxon>Limosilactobacillus</taxon>
    </lineage>
</organism>
<name>A0A9D2ALD3_9LACO</name>
<comment type="caution">
    <text evidence="1">The sequence shown here is derived from an EMBL/GenBank/DDBJ whole genome shotgun (WGS) entry which is preliminary data.</text>
</comment>
<protein>
    <submittedName>
        <fullName evidence="1">Uncharacterized protein</fullName>
    </submittedName>
</protein>
<dbReference type="EMBL" id="DXFH01000022">
    <property type="protein sequence ID" value="HIX35752.1"/>
    <property type="molecule type" value="Genomic_DNA"/>
</dbReference>
<accession>A0A9D2ALD3</accession>
<evidence type="ECO:0000313" key="1">
    <source>
        <dbReference type="EMBL" id="HIX35752.1"/>
    </source>
</evidence>
<reference evidence="1" key="1">
    <citation type="journal article" date="2021" name="PeerJ">
        <title>Extensive microbial diversity within the chicken gut microbiome revealed by metagenomics and culture.</title>
        <authorList>
            <person name="Gilroy R."/>
            <person name="Ravi A."/>
            <person name="Getino M."/>
            <person name="Pursley I."/>
            <person name="Horton D.L."/>
            <person name="Alikhan N.F."/>
            <person name="Baker D."/>
            <person name="Gharbi K."/>
            <person name="Hall N."/>
            <person name="Watson M."/>
            <person name="Adriaenssens E.M."/>
            <person name="Foster-Nyarko E."/>
            <person name="Jarju S."/>
            <person name="Secka A."/>
            <person name="Antonio M."/>
            <person name="Oren A."/>
            <person name="Chaudhuri R.R."/>
            <person name="La Ragione R."/>
            <person name="Hildebrand F."/>
            <person name="Pallen M.J."/>
        </authorList>
    </citation>
    <scope>NUCLEOTIDE SEQUENCE</scope>
    <source>
        <strain evidence="1">ChiSxjej3B15-572</strain>
    </source>
</reference>
<sequence>MDDHLIAARMIKEASDDPTCRHFYSNGMEVKQAPHRIAVYQNGEVVEQLWQK</sequence>
<dbReference type="Proteomes" id="UP000824231">
    <property type="component" value="Unassembled WGS sequence"/>
</dbReference>
<dbReference type="AlphaFoldDB" id="A0A9D2ALD3"/>
<evidence type="ECO:0000313" key="2">
    <source>
        <dbReference type="Proteomes" id="UP000824231"/>
    </source>
</evidence>